<keyword evidence="5" id="KW-0256">Endoplasmic reticulum</keyword>
<evidence type="ECO:0000259" key="10">
    <source>
        <dbReference type="Pfam" id="PF03016"/>
    </source>
</evidence>
<name>A0A0N4ZWP6_PARTI</name>
<evidence type="ECO:0000256" key="9">
    <source>
        <dbReference type="SAM" id="Coils"/>
    </source>
</evidence>
<comment type="similarity">
    <text evidence="2">Belongs to the glycosyltransferase 47 family.</text>
</comment>
<sequence length="766" mass="90184">MSIQKELIETSKRLEKTNKEIEELDKILINKKDELDILQQQIEEAKLLQKELNDKRNIKLFLPLKPLYPEYNRLVLKEQKINTPFNTFEDAFDFSRCSISSMFPVYVYKLPIGGTDKMKLYYNELLKNPYRIEDPYKACIFVAFVSKEFQDFTKLSYWLNNGRNHIIINLDSIKIDNRGAEIIVGQDISNFKKGMDIFTFFTNNQKVSWNDFVPLLPHSRNFFISFIINELYIDDYKKKLLENLKKSAIASEDSILIDYKCEIHNEEWTKYGLCGDRKYRLDVLKRTVFTLIFPDSESYAYRLEEALLSGSIPVFLSMNSPLPFDDVIDWRTAAIRIPFNRFPELHFILKSISLPDILEYRRKGRFYLENYLISSGKIIETIISSIRYKTGSFGLPTFEEKAKPLFGESFVSPSQSPVPKPVMEEEYLGPIEAKFESISYNHNFTSLQMYSYELWNKFPHLVHTTPSFLIDNAIMPSDAEFFDETSAGFRPISPGSGIEFSKALGGNRNREQFTIVMLTYNRDQILYSALERLHQLPYLNKIIVVWNNILRKPQNNWPHLHVPIIFVNATKNSLNNRFFPYDQIETEAVFSMDDDIDIKQHEIVFAFRVWREQRNKIIGFPARYHARYGDEMFYNSNHTCQLSMILTGASFLHKSYLTAYTYSMPKIIRDKVDEYMNCEDIAMNFLVSHLTRQPPIKTTSKWTLRCPNCPETLSGDESHFNERHECIRFFTKIYGYNPLLFTQFRVDSVLFKTRLPQNHQKCFRYV</sequence>
<evidence type="ECO:0000259" key="11">
    <source>
        <dbReference type="Pfam" id="PF09258"/>
    </source>
</evidence>
<accession>A0A0N4ZWP6</accession>
<feature type="domain" description="Exostosin GT47" evidence="10">
    <location>
        <begin position="102"/>
        <end position="352"/>
    </location>
</feature>
<evidence type="ECO:0000256" key="1">
    <source>
        <dbReference type="ARBA" id="ARBA00004648"/>
    </source>
</evidence>
<keyword evidence="12" id="KW-1185">Reference proteome</keyword>
<organism evidence="12 13">
    <name type="scientific">Parastrongyloides trichosuri</name>
    <name type="common">Possum-specific nematode worm</name>
    <dbReference type="NCBI Taxonomy" id="131310"/>
    <lineage>
        <taxon>Eukaryota</taxon>
        <taxon>Metazoa</taxon>
        <taxon>Ecdysozoa</taxon>
        <taxon>Nematoda</taxon>
        <taxon>Chromadorea</taxon>
        <taxon>Rhabditida</taxon>
        <taxon>Tylenchina</taxon>
        <taxon>Panagrolaimomorpha</taxon>
        <taxon>Strongyloidoidea</taxon>
        <taxon>Strongyloididae</taxon>
        <taxon>Parastrongyloides</taxon>
    </lineage>
</organism>
<evidence type="ECO:0000256" key="8">
    <source>
        <dbReference type="ARBA" id="ARBA00023157"/>
    </source>
</evidence>
<keyword evidence="3" id="KW-0808">Transferase</keyword>
<evidence type="ECO:0000256" key="3">
    <source>
        <dbReference type="ARBA" id="ARBA00022679"/>
    </source>
</evidence>
<evidence type="ECO:0000313" key="12">
    <source>
        <dbReference type="Proteomes" id="UP000038045"/>
    </source>
</evidence>
<protein>
    <submittedName>
        <fullName evidence="13">Glyco_transf_64 domain-containing protein</fullName>
    </submittedName>
</protein>
<dbReference type="STRING" id="131310.A0A0N4ZWP6"/>
<keyword evidence="9" id="KW-0175">Coiled coil</keyword>
<dbReference type="InterPro" id="IPR004263">
    <property type="entry name" value="Exostosin"/>
</dbReference>
<keyword evidence="7" id="KW-0472">Membrane</keyword>
<dbReference type="Gene3D" id="3.90.550.10">
    <property type="entry name" value="Spore Coat Polysaccharide Biosynthesis Protein SpsA, Chain A"/>
    <property type="match status" value="1"/>
</dbReference>
<feature type="coiled-coil region" evidence="9">
    <location>
        <begin position="4"/>
        <end position="58"/>
    </location>
</feature>
<keyword evidence="6" id="KW-1133">Transmembrane helix</keyword>
<dbReference type="SUPFAM" id="SSF53448">
    <property type="entry name" value="Nucleotide-diphospho-sugar transferases"/>
    <property type="match status" value="1"/>
</dbReference>
<comment type="subcellular location">
    <subcellularLocation>
        <location evidence="1">Endoplasmic reticulum membrane</location>
        <topology evidence="1">Single-pass type II membrane protein</topology>
    </subcellularLocation>
</comment>
<dbReference type="Proteomes" id="UP000038045">
    <property type="component" value="Unplaced"/>
</dbReference>
<dbReference type="GO" id="GO:0016757">
    <property type="term" value="F:glycosyltransferase activity"/>
    <property type="evidence" value="ECO:0007669"/>
    <property type="project" value="InterPro"/>
</dbReference>
<reference evidence="13" key="1">
    <citation type="submission" date="2017-02" db="UniProtKB">
        <authorList>
            <consortium name="WormBaseParasite"/>
        </authorList>
    </citation>
    <scope>IDENTIFICATION</scope>
</reference>
<dbReference type="InterPro" id="IPR029044">
    <property type="entry name" value="Nucleotide-diphossugar_trans"/>
</dbReference>
<evidence type="ECO:0000313" key="13">
    <source>
        <dbReference type="WBParaSite" id="PTRK_0001311200.1"/>
    </source>
</evidence>
<dbReference type="WBParaSite" id="PTRK_0001311200.1">
    <property type="protein sequence ID" value="PTRK_0001311200.1"/>
    <property type="gene ID" value="PTRK_0001311200"/>
</dbReference>
<dbReference type="GO" id="GO:0015012">
    <property type="term" value="P:heparan sulfate proteoglycan biosynthetic process"/>
    <property type="evidence" value="ECO:0007669"/>
    <property type="project" value="UniProtKB-ARBA"/>
</dbReference>
<proteinExistence type="inferred from homology"/>
<dbReference type="Pfam" id="PF09258">
    <property type="entry name" value="Glyco_transf_64"/>
    <property type="match status" value="1"/>
</dbReference>
<dbReference type="PANTHER" id="PTHR48261">
    <property type="entry name" value="ACETYLGLUCOSAMINYLTRANSFERASE"/>
    <property type="match status" value="1"/>
</dbReference>
<evidence type="ECO:0000256" key="7">
    <source>
        <dbReference type="ARBA" id="ARBA00023136"/>
    </source>
</evidence>
<dbReference type="Pfam" id="PF03016">
    <property type="entry name" value="Exostosin_GT47"/>
    <property type="match status" value="1"/>
</dbReference>
<keyword evidence="4" id="KW-0812">Transmembrane</keyword>
<dbReference type="GO" id="GO:0005789">
    <property type="term" value="C:endoplasmic reticulum membrane"/>
    <property type="evidence" value="ECO:0007669"/>
    <property type="project" value="UniProtKB-SubCell"/>
</dbReference>
<dbReference type="PANTHER" id="PTHR48261:SF4">
    <property type="entry name" value="EXOSTOSIN LIKE GLYCOSYLTRANSFERASE 3"/>
    <property type="match status" value="1"/>
</dbReference>
<evidence type="ECO:0000256" key="6">
    <source>
        <dbReference type="ARBA" id="ARBA00022989"/>
    </source>
</evidence>
<evidence type="ECO:0000256" key="2">
    <source>
        <dbReference type="ARBA" id="ARBA00010271"/>
    </source>
</evidence>
<dbReference type="InterPro" id="IPR015338">
    <property type="entry name" value="GT64_dom"/>
</dbReference>
<feature type="domain" description="Glycosyl transferase 64" evidence="11">
    <location>
        <begin position="513"/>
        <end position="751"/>
    </location>
</feature>
<dbReference type="InterPro" id="IPR040911">
    <property type="entry name" value="Exostosin_GT47"/>
</dbReference>
<keyword evidence="8" id="KW-1015">Disulfide bond</keyword>
<evidence type="ECO:0000256" key="5">
    <source>
        <dbReference type="ARBA" id="ARBA00022824"/>
    </source>
</evidence>
<dbReference type="AlphaFoldDB" id="A0A0N4ZWP6"/>
<evidence type="ECO:0000256" key="4">
    <source>
        <dbReference type="ARBA" id="ARBA00022692"/>
    </source>
</evidence>